<gene>
    <name evidence="2" type="primary">fliA_1</name>
    <name evidence="2" type="ORF">BEH84_01496</name>
</gene>
<dbReference type="GO" id="GO:0006352">
    <property type="term" value="P:DNA-templated transcription initiation"/>
    <property type="evidence" value="ECO:0007669"/>
    <property type="project" value="InterPro"/>
</dbReference>
<dbReference type="AlphaFoldDB" id="A0A1E3AYJ9"/>
<dbReference type="NCBIfam" id="TIGR02937">
    <property type="entry name" value="sigma70-ECF"/>
    <property type="match status" value="1"/>
</dbReference>
<protein>
    <submittedName>
        <fullName evidence="2">RNA polymerase sigma factor FliA</fullName>
    </submittedName>
</protein>
<dbReference type="InterPro" id="IPR013325">
    <property type="entry name" value="RNA_pol_sigma_r2"/>
</dbReference>
<comment type="caution">
    <text evidence="2">The sequence shown here is derived from an EMBL/GenBank/DDBJ whole genome shotgun (WGS) entry which is preliminary data.</text>
</comment>
<sequence length="186" mass="20933">MTDQEKSLVMDNLDLVRNTIIGVISRNESVQGMGYDDLFQTGCEALCHAAMNYQAEKGASFRTFASLVIRNRLISHCRIINRLQSPLQYLEEPLHDAEGTTLGDTLVCSATDTQKIEELDTLRLLQDAKRNYKGITKKGIEALWMKCLGHSSTEIASYYGVMPNHISAWISRAGSKLRNDRRFSCL</sequence>
<evidence type="ECO:0000259" key="1">
    <source>
        <dbReference type="Pfam" id="PF04542"/>
    </source>
</evidence>
<dbReference type="RefSeq" id="WP_069156263.1">
    <property type="nucleotide sequence ID" value="NZ_DAWDRA010000024.1"/>
</dbReference>
<evidence type="ECO:0000313" key="3">
    <source>
        <dbReference type="Proteomes" id="UP000095003"/>
    </source>
</evidence>
<proteinExistence type="predicted"/>
<dbReference type="GO" id="GO:0003700">
    <property type="term" value="F:DNA-binding transcription factor activity"/>
    <property type="evidence" value="ECO:0007669"/>
    <property type="project" value="InterPro"/>
</dbReference>
<dbReference type="SUPFAM" id="SSF88946">
    <property type="entry name" value="Sigma2 domain of RNA polymerase sigma factors"/>
    <property type="match status" value="1"/>
</dbReference>
<name>A0A1E3AYJ9_9FIRM</name>
<reference evidence="2 3" key="1">
    <citation type="submission" date="2016-07" db="EMBL/GenBank/DDBJ databases">
        <title>Characterization of isolates of Eisenbergiella tayi derived from blood cultures, using whole genome sequencing.</title>
        <authorList>
            <person name="Burdz T."/>
            <person name="Wiebe D."/>
            <person name="Huynh C."/>
            <person name="Bernard K."/>
        </authorList>
    </citation>
    <scope>NUCLEOTIDE SEQUENCE [LARGE SCALE GENOMIC DNA]</scope>
    <source>
        <strain evidence="2 3">NML 120489</strain>
    </source>
</reference>
<dbReference type="EMBL" id="MCGI01000001">
    <property type="protein sequence ID" value="ODM13777.1"/>
    <property type="molecule type" value="Genomic_DNA"/>
</dbReference>
<evidence type="ECO:0000313" key="2">
    <source>
        <dbReference type="EMBL" id="ODM13777.1"/>
    </source>
</evidence>
<feature type="domain" description="RNA polymerase sigma-70 region 2" evidence="1">
    <location>
        <begin position="32"/>
        <end position="78"/>
    </location>
</feature>
<accession>A0A1E3AYJ9</accession>
<dbReference type="InterPro" id="IPR007627">
    <property type="entry name" value="RNA_pol_sigma70_r2"/>
</dbReference>
<dbReference type="InterPro" id="IPR014284">
    <property type="entry name" value="RNA_pol_sigma-70_dom"/>
</dbReference>
<dbReference type="Pfam" id="PF04542">
    <property type="entry name" value="Sigma70_r2"/>
    <property type="match status" value="1"/>
</dbReference>
<dbReference type="Gene3D" id="1.10.1740.10">
    <property type="match status" value="1"/>
</dbReference>
<organism evidence="2 3">
    <name type="scientific">Eisenbergiella tayi</name>
    <dbReference type="NCBI Taxonomy" id="1432052"/>
    <lineage>
        <taxon>Bacteria</taxon>
        <taxon>Bacillati</taxon>
        <taxon>Bacillota</taxon>
        <taxon>Clostridia</taxon>
        <taxon>Lachnospirales</taxon>
        <taxon>Lachnospiraceae</taxon>
        <taxon>Eisenbergiella</taxon>
    </lineage>
</organism>
<dbReference type="Proteomes" id="UP000095003">
    <property type="component" value="Unassembled WGS sequence"/>
</dbReference>